<name>C1E6U5_MICCC</name>
<accession>C1E6U5</accession>
<proteinExistence type="predicted"/>
<dbReference type="EMBL" id="CP001326">
    <property type="protein sequence ID" value="ACO63866.1"/>
    <property type="molecule type" value="Genomic_DNA"/>
</dbReference>
<dbReference type="InParanoid" id="C1E6U5"/>
<dbReference type="OrthoDB" id="547098at2759"/>
<evidence type="ECO:0008006" key="3">
    <source>
        <dbReference type="Google" id="ProtNLM"/>
    </source>
</evidence>
<dbReference type="OMA" id="LVINMET"/>
<dbReference type="Gene3D" id="3.40.50.300">
    <property type="entry name" value="P-loop containing nucleotide triphosphate hydrolases"/>
    <property type="match status" value="1"/>
</dbReference>
<evidence type="ECO:0000313" key="2">
    <source>
        <dbReference type="Proteomes" id="UP000002009"/>
    </source>
</evidence>
<reference evidence="1 2" key="1">
    <citation type="journal article" date="2009" name="Science">
        <title>Green evolution and dynamic adaptations revealed by genomes of the marine picoeukaryotes Micromonas.</title>
        <authorList>
            <person name="Worden A.Z."/>
            <person name="Lee J.H."/>
            <person name="Mock T."/>
            <person name="Rouze P."/>
            <person name="Simmons M.P."/>
            <person name="Aerts A.L."/>
            <person name="Allen A.E."/>
            <person name="Cuvelier M.L."/>
            <person name="Derelle E."/>
            <person name="Everett M.V."/>
            <person name="Foulon E."/>
            <person name="Grimwood J."/>
            <person name="Gundlach H."/>
            <person name="Henrissat B."/>
            <person name="Napoli C."/>
            <person name="McDonald S.M."/>
            <person name="Parker M.S."/>
            <person name="Rombauts S."/>
            <person name="Salamov A."/>
            <person name="Von Dassow P."/>
            <person name="Badger J.H."/>
            <person name="Coutinho P.M."/>
            <person name="Demir E."/>
            <person name="Dubchak I."/>
            <person name="Gentemann C."/>
            <person name="Eikrem W."/>
            <person name="Gready J.E."/>
            <person name="John U."/>
            <person name="Lanier W."/>
            <person name="Lindquist E.A."/>
            <person name="Lucas S."/>
            <person name="Mayer K.F."/>
            <person name="Moreau H."/>
            <person name="Not F."/>
            <person name="Otillar R."/>
            <person name="Panaud O."/>
            <person name="Pangilinan J."/>
            <person name="Paulsen I."/>
            <person name="Piegu B."/>
            <person name="Poliakov A."/>
            <person name="Robbens S."/>
            <person name="Schmutz J."/>
            <person name="Toulza E."/>
            <person name="Wyss T."/>
            <person name="Zelensky A."/>
            <person name="Zhou K."/>
            <person name="Armbrust E.V."/>
            <person name="Bhattacharya D."/>
            <person name="Goodenough U.W."/>
            <person name="Van de Peer Y."/>
            <person name="Grigoriev I.V."/>
        </authorList>
    </citation>
    <scope>NUCLEOTIDE SEQUENCE [LARGE SCALE GENOMIC DNA]</scope>
    <source>
        <strain evidence="2">RCC299 / NOUM17</strain>
    </source>
</reference>
<keyword evidence="2" id="KW-1185">Reference proteome</keyword>
<evidence type="ECO:0000313" key="1">
    <source>
        <dbReference type="EMBL" id="ACO63866.1"/>
    </source>
</evidence>
<sequence>MEGARHYAIALGAGAFKPRTVGDLVRAIADAAPRAARASTAGGGRDSSAGTSTRRDVPVAIACTARDGVDEVAVACAEFGVIRTLHADQDADERRGVLAACARSARRGAFDDDDDDDEGPVHDDDARCVCVVTTDACLPSAANGEASLGFPLLVNYDVPRTKEAYARRARVALGGGGRGGGGGVVVTLIVADDETSSLWEVCGDREVETMPVDVLEEVARGWFRRANGPDA</sequence>
<dbReference type="InterPro" id="IPR027417">
    <property type="entry name" value="P-loop_NTPase"/>
</dbReference>
<dbReference type="AlphaFoldDB" id="C1E6U5"/>
<dbReference type="KEGG" id="mis:MICPUN_58780"/>
<gene>
    <name evidence="1" type="ORF">MICPUN_58780</name>
</gene>
<organism evidence="1 2">
    <name type="scientific">Micromonas commoda (strain RCC299 / NOUM17 / CCMP2709)</name>
    <name type="common">Picoplanktonic green alga</name>
    <dbReference type="NCBI Taxonomy" id="296587"/>
    <lineage>
        <taxon>Eukaryota</taxon>
        <taxon>Viridiplantae</taxon>
        <taxon>Chlorophyta</taxon>
        <taxon>Mamiellophyceae</taxon>
        <taxon>Mamiellales</taxon>
        <taxon>Mamiellaceae</taxon>
        <taxon>Micromonas</taxon>
    </lineage>
</organism>
<protein>
    <recommendedName>
        <fullName evidence="3">Helicase C-terminal domain-containing protein</fullName>
    </recommendedName>
</protein>
<dbReference type="STRING" id="296587.C1E6U5"/>
<dbReference type="GeneID" id="8243894"/>
<dbReference type="RefSeq" id="XP_002502608.1">
    <property type="nucleotide sequence ID" value="XM_002502562.1"/>
</dbReference>
<dbReference type="Proteomes" id="UP000002009">
    <property type="component" value="Chromosome 5"/>
</dbReference>